<evidence type="ECO:0000259" key="5">
    <source>
        <dbReference type="PROSITE" id="PS50234"/>
    </source>
</evidence>
<dbReference type="Gene3D" id="3.40.50.410">
    <property type="entry name" value="von Willebrand factor, type A domain"/>
    <property type="match status" value="1"/>
</dbReference>
<dbReference type="InterPro" id="IPR002035">
    <property type="entry name" value="VWF_A"/>
</dbReference>
<dbReference type="Gene3D" id="3.30.40.10">
    <property type="entry name" value="Zinc/RING finger domain, C3HC4 (zinc finger)"/>
    <property type="match status" value="1"/>
</dbReference>
<comment type="caution">
    <text evidence="7">The sequence shown here is derived from an EMBL/GenBank/DDBJ whole genome shotgun (WGS) entry which is preliminary data.</text>
</comment>
<evidence type="ECO:0000256" key="2">
    <source>
        <dbReference type="ARBA" id="ARBA00023110"/>
    </source>
</evidence>
<evidence type="ECO:0000259" key="6">
    <source>
        <dbReference type="PROSITE" id="PS51698"/>
    </source>
</evidence>
<dbReference type="SUPFAM" id="SSF54495">
    <property type="entry name" value="UBC-like"/>
    <property type="match status" value="1"/>
</dbReference>
<dbReference type="Pfam" id="PF00092">
    <property type="entry name" value="VWA"/>
    <property type="match status" value="1"/>
</dbReference>
<dbReference type="InterPro" id="IPR016135">
    <property type="entry name" value="UBQ-conjugating_enzyme/RWD"/>
</dbReference>
<dbReference type="CDD" id="cd00198">
    <property type="entry name" value="vWFA"/>
    <property type="match status" value="1"/>
</dbReference>
<dbReference type="GO" id="GO:0004842">
    <property type="term" value="F:ubiquitin-protein transferase activity"/>
    <property type="evidence" value="ECO:0007669"/>
    <property type="project" value="InterPro"/>
</dbReference>
<organism evidence="7 8">
    <name type="scientific">Diaporthe helianthi</name>
    <dbReference type="NCBI Taxonomy" id="158607"/>
    <lineage>
        <taxon>Eukaryota</taxon>
        <taxon>Fungi</taxon>
        <taxon>Dikarya</taxon>
        <taxon>Ascomycota</taxon>
        <taxon>Pezizomycotina</taxon>
        <taxon>Sordariomycetes</taxon>
        <taxon>Sordariomycetidae</taxon>
        <taxon>Diaporthales</taxon>
        <taxon>Diaporthaceae</taxon>
        <taxon>Diaporthe</taxon>
    </lineage>
</organism>
<dbReference type="InterPro" id="IPR000608">
    <property type="entry name" value="UBC"/>
</dbReference>
<dbReference type="SMART" id="SM00504">
    <property type="entry name" value="Ubox"/>
    <property type="match status" value="1"/>
</dbReference>
<dbReference type="GO" id="GO:0016567">
    <property type="term" value="P:protein ubiquitination"/>
    <property type="evidence" value="ECO:0007669"/>
    <property type="project" value="InterPro"/>
</dbReference>
<dbReference type="Pfam" id="PF00179">
    <property type="entry name" value="UQ_con"/>
    <property type="match status" value="1"/>
</dbReference>
<gene>
    <name evidence="7" type="ORF">DHEL01_v212328</name>
</gene>
<dbReference type="GO" id="GO:0003755">
    <property type="term" value="F:peptidyl-prolyl cis-trans isomerase activity"/>
    <property type="evidence" value="ECO:0007669"/>
    <property type="project" value="UniProtKB-KW"/>
</dbReference>
<evidence type="ECO:0000256" key="1">
    <source>
        <dbReference type="ARBA" id="ARBA00013194"/>
    </source>
</evidence>
<dbReference type="Gene3D" id="3.10.110.10">
    <property type="entry name" value="Ubiquitin Conjugating Enzyme"/>
    <property type="match status" value="1"/>
</dbReference>
<dbReference type="PROSITE" id="PS51698">
    <property type="entry name" value="U_BOX"/>
    <property type="match status" value="1"/>
</dbReference>
<feature type="domain" description="VWFA" evidence="5">
    <location>
        <begin position="1140"/>
        <end position="1292"/>
    </location>
</feature>
<keyword evidence="2" id="KW-0413">Isomerase</keyword>
<dbReference type="CDD" id="cd16655">
    <property type="entry name" value="RING-Ubox_WDSUB1-like"/>
    <property type="match status" value="1"/>
</dbReference>
<dbReference type="OrthoDB" id="10069349at2759"/>
<dbReference type="EC" id="5.2.1.8" evidence="1"/>
<dbReference type="SMART" id="SM00212">
    <property type="entry name" value="UBCc"/>
    <property type="match status" value="1"/>
</dbReference>
<keyword evidence="2" id="KW-0697">Rotamase</keyword>
<evidence type="ECO:0000313" key="7">
    <source>
        <dbReference type="EMBL" id="POS69278.1"/>
    </source>
</evidence>
<evidence type="ECO:0000259" key="4">
    <source>
        <dbReference type="PROSITE" id="PS50127"/>
    </source>
</evidence>
<dbReference type="InParanoid" id="A0A2P5HGA2"/>
<evidence type="ECO:0000313" key="8">
    <source>
        <dbReference type="Proteomes" id="UP000094444"/>
    </source>
</evidence>
<keyword evidence="8" id="KW-1185">Reference proteome</keyword>
<dbReference type="InterPro" id="IPR003613">
    <property type="entry name" value="Ubox_domain"/>
</dbReference>
<dbReference type="EMBL" id="MAVT02002457">
    <property type="protein sequence ID" value="POS69278.1"/>
    <property type="molecule type" value="Genomic_DNA"/>
</dbReference>
<dbReference type="PROSITE" id="PS50127">
    <property type="entry name" value="UBC_2"/>
    <property type="match status" value="1"/>
</dbReference>
<feature type="domain" description="UBC core" evidence="4">
    <location>
        <begin position="1402"/>
        <end position="1549"/>
    </location>
</feature>
<feature type="region of interest" description="Disordered" evidence="3">
    <location>
        <begin position="633"/>
        <end position="660"/>
    </location>
</feature>
<sequence length="1562" mass="173506">MDKRRYLVIIACPPNEVVSATPGRQPSLLVPFSSQAVISSFIDELWKRLARHDRAIPLSSKTHKVSLHLENEDGPAIDVEDLLSDVIHDTQKEKIFAIFSKKSTTITSENAELVSYTFASRTPQAALKSTVEKLPLEVVTTAGLQQALCSRFGQDLETRKKITYHGEARASDDSEIYTKIPVVSLCSKQRHVPIHARAELDGSDRIRPQVLDLHTSELPIHPACFDCSVHALGLGALAVDGIVDIFAVLRTSSAQLPLLHGKSAIFRDLAHWEPSVAQSDRGMAMFLSSLRVFASILQDMQSDDGARDRAYYAFDELTQFPPALRCLHLLVSGQTPTVFDCAALSQSMFEVLQGYMVMDAVTSDSARLFEGSRLLFGLILEVVKSLPINSIGESPSENQATQALCYTSAFHTHDVCDHKTHEPVLHAVQTPNGLIETNLFNQLQHGGILAETHLQSFLSPIEADPKLTRLALQSGGTCAGVLVFSLGNLRDSYRARLGVSIQSLGLDQTQDLLSLAEMCSRHGLAVYGPSQLVSAVAPCLTFDRNAHLAVYTGEQPCAMPGRSSTIFRPRHGEETIDPSVMEQLIAPIIKTYEQDGSAVFDSFGDAQVRRLQDPDEIIVFCVDSSCSMCGPTDFSEVNEESAGPDHRPDSPVEEESGHALSFEESKERLVAYESFGDIVAIVATTSVHRKDWMAKKVLALLASLLCSEIKAKALQMGQMPIFGLIWRTQRSGKQLSNTVPDLMSYSSTPPPATLMRRFHFHIQPMPHTCGPQDAIQARAMVWFSKHHLDLDVQRLKAFYAGLKLHEEALAQFLRFQASCLSPKAASDWVWSFGDPVPPAPGSEIIPSLAYDITEVPSHLRCPISHSLMEDAVEASDGQTYSRSAIQRWFAIRKTSPLHGAPLDDLSLRVRPDIRREVGFWISGAAATSTTDVITVTFDSRYGSFIRTIPCSTSSKDLYSLAYRGLKAKFEAFQLSFHGIDKLLPITRDTVSSLGLKDSDHIVVRIPEDSDPLRIGPHGSSWTAQGETPEMCLVKVYELNEEELFAFWVPSDTTNSFASLIWKYWRYQSFGRSLAAPERRIVMTDVRDAGDGWFHRNIPEMTERLASYLTLRHCTGKLEPETVFGGKTDTPGSQCSHKVFKVIIGREHKEDRTHHLSRLDVLRQMFEALINRMLAYNYKNHVGLVKFSSEAQVVMPISHVLENFRRATNELKGGGDTALWDALALAADQIEQYASRYPAARKRIIVISDGSDNKSTTNTCQGISWNLLQKGIAIDSVSLGKEDNADLRTLSYLCGSYRFHPTSLKNGLAICEMEPFLSLSQRPPVTLPFQNVARSLSLQTSQFSSSRRFAHETLVTDDTVPPIREHPSMKDDFVQLNAFVSRRNAMGTASHPRAASVLGRPTLRVPRLMNEIRSIAARGGHIKYDVYISTTDMSFWKIVVEGPDGSPYCNGVFLLYLHADEGYPRLAPKARFVTKIQHPNVNIHGRICHSIFDRDWTSDTSMGAVLDTIYGLLYQPESSDPVNTATTLGFFHDPGEFAEEAREHVRRHASKTREEWKAEILGE</sequence>
<feature type="domain" description="U-box" evidence="6">
    <location>
        <begin position="854"/>
        <end position="896"/>
    </location>
</feature>
<dbReference type="PROSITE" id="PS50234">
    <property type="entry name" value="VWFA"/>
    <property type="match status" value="1"/>
</dbReference>
<dbReference type="InterPro" id="IPR036465">
    <property type="entry name" value="vWFA_dom_sf"/>
</dbReference>
<reference evidence="7" key="1">
    <citation type="submission" date="2017-09" db="EMBL/GenBank/DDBJ databases">
        <title>Polyketide synthases of a Diaporthe helianthi virulent isolate.</title>
        <authorList>
            <person name="Baroncelli R."/>
        </authorList>
    </citation>
    <scope>NUCLEOTIDE SEQUENCE [LARGE SCALE GENOMIC DNA]</scope>
    <source>
        <strain evidence="7">7/96</strain>
    </source>
</reference>
<name>A0A2P5HGA2_DIAHE</name>
<evidence type="ECO:0000256" key="3">
    <source>
        <dbReference type="SAM" id="MobiDB-lite"/>
    </source>
</evidence>
<dbReference type="Pfam" id="PF04564">
    <property type="entry name" value="U-box"/>
    <property type="match status" value="1"/>
</dbReference>
<dbReference type="PANTHER" id="PTHR24068">
    <property type="entry name" value="UBIQUITIN-CONJUGATING ENZYME E2"/>
    <property type="match status" value="1"/>
</dbReference>
<proteinExistence type="predicted"/>
<protein>
    <recommendedName>
        <fullName evidence="1">peptidylprolyl isomerase</fullName>
        <ecNumber evidence="1">5.2.1.8</ecNumber>
    </recommendedName>
</protein>
<feature type="compositionally biased region" description="Basic and acidic residues" evidence="3">
    <location>
        <begin position="643"/>
        <end position="660"/>
    </location>
</feature>
<accession>A0A2P5HGA2</accession>
<dbReference type="SUPFAM" id="SSF53300">
    <property type="entry name" value="vWA-like"/>
    <property type="match status" value="1"/>
</dbReference>
<dbReference type="InterPro" id="IPR013083">
    <property type="entry name" value="Znf_RING/FYVE/PHD"/>
</dbReference>
<dbReference type="Proteomes" id="UP000094444">
    <property type="component" value="Unassembled WGS sequence"/>
</dbReference>
<dbReference type="SUPFAM" id="SSF57850">
    <property type="entry name" value="RING/U-box"/>
    <property type="match status" value="1"/>
</dbReference>
<dbReference type="STRING" id="158607.A0A2P5HGA2"/>